<dbReference type="eggNOG" id="COG2091">
    <property type="taxonomic scope" value="Bacteria"/>
</dbReference>
<dbReference type="PANTHER" id="PTHR12215">
    <property type="entry name" value="PHOSPHOPANTETHEINE TRANSFERASE"/>
    <property type="match status" value="1"/>
</dbReference>
<dbReference type="GO" id="GO:0008897">
    <property type="term" value="F:holo-[acyl-carrier-protein] synthase activity"/>
    <property type="evidence" value="ECO:0007669"/>
    <property type="project" value="InterPro"/>
</dbReference>
<sequence>MERESHIFKIDAELYFDKINRDFLLTLDEQQKALRFRLAADKKNYVVGKHLSKLIVADFLRIKPEELKFHKAANGKPMVHGINFNIAHTSKYVFIAVSSADIGIDVEYVNTVFKYTDVLNNCFNKEEIEFVTESDNPLQHFYLLWTRKEALIKATGEGINNTFEHIPSLINKVHRNNTDFNIVSFNDDNRIVVSLAFSAETDRFNYWEYQV</sequence>
<dbReference type="STRING" id="485917.Phep_2032"/>
<dbReference type="HOGENOM" id="CLU_1292828_0_0_10"/>
<name>C6XWU3_PEDHD</name>
<accession>C6XWU3</accession>
<dbReference type="InterPro" id="IPR008278">
    <property type="entry name" value="4-PPantetheinyl_Trfase_dom"/>
</dbReference>
<evidence type="ECO:0000259" key="3">
    <source>
        <dbReference type="Pfam" id="PF01648"/>
    </source>
</evidence>
<dbReference type="SUPFAM" id="SSF56214">
    <property type="entry name" value="4'-phosphopantetheinyl transferase"/>
    <property type="match status" value="2"/>
</dbReference>
<comment type="similarity">
    <text evidence="1">Belongs to the P-Pant transferase superfamily. Gsp/Sfp/HetI/AcpT family.</text>
</comment>
<evidence type="ECO:0000259" key="4">
    <source>
        <dbReference type="Pfam" id="PF22624"/>
    </source>
</evidence>
<keyword evidence="2 5" id="KW-0808">Transferase</keyword>
<keyword evidence="6" id="KW-1185">Reference proteome</keyword>
<evidence type="ECO:0000313" key="5">
    <source>
        <dbReference type="EMBL" id="ACU04237.1"/>
    </source>
</evidence>
<evidence type="ECO:0000256" key="1">
    <source>
        <dbReference type="ARBA" id="ARBA00010990"/>
    </source>
</evidence>
<dbReference type="Gene3D" id="3.90.470.20">
    <property type="entry name" value="4'-phosphopantetheinyl transferase domain"/>
    <property type="match status" value="1"/>
</dbReference>
<dbReference type="InterPro" id="IPR055066">
    <property type="entry name" value="AASDHPPT_N"/>
</dbReference>
<dbReference type="Proteomes" id="UP000000852">
    <property type="component" value="Chromosome"/>
</dbReference>
<gene>
    <name evidence="5" type="ordered locus">Phep_2032</name>
</gene>
<dbReference type="GO" id="GO:0005829">
    <property type="term" value="C:cytosol"/>
    <property type="evidence" value="ECO:0007669"/>
    <property type="project" value="TreeGrafter"/>
</dbReference>
<evidence type="ECO:0000313" key="6">
    <source>
        <dbReference type="Proteomes" id="UP000000852"/>
    </source>
</evidence>
<dbReference type="AlphaFoldDB" id="C6XWU3"/>
<reference evidence="5 6" key="1">
    <citation type="journal article" date="2009" name="Stand. Genomic Sci.">
        <title>Complete genome sequence of Pedobacter heparinus type strain (HIM 762-3).</title>
        <authorList>
            <person name="Han C."/>
            <person name="Spring S."/>
            <person name="Lapidus A."/>
            <person name="Del Rio T.G."/>
            <person name="Tice H."/>
            <person name="Copeland A."/>
            <person name="Cheng J.F."/>
            <person name="Lucas S."/>
            <person name="Chen F."/>
            <person name="Nolan M."/>
            <person name="Bruce D."/>
            <person name="Goodwin L."/>
            <person name="Pitluck S."/>
            <person name="Ivanova N."/>
            <person name="Mavromatis K."/>
            <person name="Mikhailova N."/>
            <person name="Pati A."/>
            <person name="Chen A."/>
            <person name="Palaniappan K."/>
            <person name="Land M."/>
            <person name="Hauser L."/>
            <person name="Chang Y.J."/>
            <person name="Jeffries C.C."/>
            <person name="Saunders E."/>
            <person name="Chertkov O."/>
            <person name="Brettin T."/>
            <person name="Goker M."/>
            <person name="Rohde M."/>
            <person name="Bristow J."/>
            <person name="Eisen J.A."/>
            <person name="Markowitz V."/>
            <person name="Hugenholtz P."/>
            <person name="Kyrpides N.C."/>
            <person name="Klenk H.P."/>
            <person name="Detter J.C."/>
        </authorList>
    </citation>
    <scope>NUCLEOTIDE SEQUENCE [LARGE SCALE GENOMIC DNA]</scope>
    <source>
        <strain evidence="6">ATCC 13125 / DSM 2366 / CIP 104194 / JCM 7457 / NBRC 12017 / NCIMB 9290 / NRRL B-14731 / HIM 762-3</strain>
    </source>
</reference>
<evidence type="ECO:0000256" key="2">
    <source>
        <dbReference type="ARBA" id="ARBA00022679"/>
    </source>
</evidence>
<feature type="domain" description="4'-phosphopantetheinyl transferase N-terminal" evidence="4">
    <location>
        <begin position="25"/>
        <end position="98"/>
    </location>
</feature>
<organism evidence="5 6">
    <name type="scientific">Pedobacter heparinus (strain ATCC 13125 / DSM 2366 / CIP 104194 / JCM 7457 / NBRC 12017 / NCIMB 9290 / NRRL B-14731 / HIM 762-3)</name>
    <dbReference type="NCBI Taxonomy" id="485917"/>
    <lineage>
        <taxon>Bacteria</taxon>
        <taxon>Pseudomonadati</taxon>
        <taxon>Bacteroidota</taxon>
        <taxon>Sphingobacteriia</taxon>
        <taxon>Sphingobacteriales</taxon>
        <taxon>Sphingobacteriaceae</taxon>
        <taxon>Pedobacter</taxon>
    </lineage>
</organism>
<dbReference type="Pfam" id="PF22624">
    <property type="entry name" value="AASDHPPT_N"/>
    <property type="match status" value="1"/>
</dbReference>
<dbReference type="EMBL" id="CP001681">
    <property type="protein sequence ID" value="ACU04237.1"/>
    <property type="molecule type" value="Genomic_DNA"/>
</dbReference>
<dbReference type="KEGG" id="phe:Phep_2032"/>
<dbReference type="GO" id="GO:0019878">
    <property type="term" value="P:lysine biosynthetic process via aminoadipic acid"/>
    <property type="evidence" value="ECO:0007669"/>
    <property type="project" value="TreeGrafter"/>
</dbReference>
<dbReference type="Pfam" id="PF01648">
    <property type="entry name" value="ACPS"/>
    <property type="match status" value="1"/>
</dbReference>
<dbReference type="InterPro" id="IPR050559">
    <property type="entry name" value="P-Pant_transferase_sf"/>
</dbReference>
<protein>
    <submittedName>
        <fullName evidence="5">4'-phosphopantetheinyl transferase</fullName>
    </submittedName>
</protein>
<feature type="domain" description="4'-phosphopantetheinyl transferase" evidence="3">
    <location>
        <begin position="102"/>
        <end position="165"/>
    </location>
</feature>
<dbReference type="InterPro" id="IPR037143">
    <property type="entry name" value="4-PPantetheinyl_Trfase_dom_sf"/>
</dbReference>
<dbReference type="GO" id="GO:0000287">
    <property type="term" value="F:magnesium ion binding"/>
    <property type="evidence" value="ECO:0007669"/>
    <property type="project" value="InterPro"/>
</dbReference>
<dbReference type="PANTHER" id="PTHR12215:SF10">
    <property type="entry name" value="L-AMINOADIPATE-SEMIALDEHYDE DEHYDROGENASE-PHOSPHOPANTETHEINYL TRANSFERASE"/>
    <property type="match status" value="1"/>
</dbReference>
<proteinExistence type="inferred from homology"/>